<evidence type="ECO:0000313" key="3">
    <source>
        <dbReference type="Proteomes" id="UP000279259"/>
    </source>
</evidence>
<dbReference type="AlphaFoldDB" id="A0A427YIS2"/>
<keyword evidence="1" id="KW-0175">Coiled coil</keyword>
<reference evidence="2 3" key="1">
    <citation type="submission" date="2018-11" db="EMBL/GenBank/DDBJ databases">
        <title>Genome sequence of Saitozyma podzolica DSM 27192.</title>
        <authorList>
            <person name="Aliyu H."/>
            <person name="Gorte O."/>
            <person name="Ochsenreither K."/>
        </authorList>
    </citation>
    <scope>NUCLEOTIDE SEQUENCE [LARGE SCALE GENOMIC DNA]</scope>
    <source>
        <strain evidence="2 3">DSM 27192</strain>
    </source>
</reference>
<proteinExistence type="predicted"/>
<organism evidence="2 3">
    <name type="scientific">Saitozyma podzolica</name>
    <dbReference type="NCBI Taxonomy" id="1890683"/>
    <lineage>
        <taxon>Eukaryota</taxon>
        <taxon>Fungi</taxon>
        <taxon>Dikarya</taxon>
        <taxon>Basidiomycota</taxon>
        <taxon>Agaricomycotina</taxon>
        <taxon>Tremellomycetes</taxon>
        <taxon>Tremellales</taxon>
        <taxon>Trimorphomycetaceae</taxon>
        <taxon>Saitozyma</taxon>
    </lineage>
</organism>
<dbReference type="Proteomes" id="UP000279259">
    <property type="component" value="Unassembled WGS sequence"/>
</dbReference>
<evidence type="ECO:0000313" key="2">
    <source>
        <dbReference type="EMBL" id="RSH90994.1"/>
    </source>
</evidence>
<gene>
    <name evidence="2" type="ORF">EHS25_010170</name>
</gene>
<dbReference type="EMBL" id="RSCD01000009">
    <property type="protein sequence ID" value="RSH90994.1"/>
    <property type="molecule type" value="Genomic_DNA"/>
</dbReference>
<accession>A0A427YIS2</accession>
<feature type="coiled-coil region" evidence="1">
    <location>
        <begin position="351"/>
        <end position="389"/>
    </location>
</feature>
<dbReference type="OrthoDB" id="2563802at2759"/>
<name>A0A427YIS2_9TREE</name>
<comment type="caution">
    <text evidence="2">The sequence shown here is derived from an EMBL/GenBank/DDBJ whole genome shotgun (WGS) entry which is preliminary data.</text>
</comment>
<keyword evidence="3" id="KW-1185">Reference proteome</keyword>
<evidence type="ECO:0000256" key="1">
    <source>
        <dbReference type="SAM" id="Coils"/>
    </source>
</evidence>
<protein>
    <submittedName>
        <fullName evidence="2">Uncharacterized protein</fullName>
    </submittedName>
</protein>
<sequence>MRPNLLTLDDPILRLIAYHLNDDNFLPLPSFGPFWKNFARPASGRPSKNLRAFRGVSRRLRAVVQLDGLHVWIQSVERMRRWIWDAPEGVKRGVRRLILDVPTPDLGQAGHPYVLFELFTTVLHLLGGFPSLQEVEIYNLPTCDHAGEFPRGIRPSYDIYWPTGTRLGNIKALALTLRYRACRGIGASVALLDNLPHLTSLKIIGDSTDLWGMDYPFLRTLRLSSFPPYDPSALSRLTRLFVRCGLGQPTDFAMRKIHKLCPGIVEVHLVPFNGGSFDISYYFEKRFDFRMELDQDEGWKLYDKPDVLEVLHNFRALQVLDLVEQVVLDHEEQGEYDARHFGTTPSSSYTYHELFDRLIAASAERKALEQRYEAKLEEAQKAAARALVENCPTLRRGWWWRTVWLDA</sequence>